<gene>
    <name evidence="2" type="ORF">QQM35_09440</name>
</gene>
<dbReference type="RefSeq" id="WP_251520072.1">
    <property type="nucleotide sequence ID" value="NZ_CP128355.1"/>
</dbReference>
<evidence type="ECO:0000313" key="3">
    <source>
        <dbReference type="Proteomes" id="UP001436297"/>
    </source>
</evidence>
<feature type="transmembrane region" description="Helical" evidence="1">
    <location>
        <begin position="12"/>
        <end position="35"/>
    </location>
</feature>
<dbReference type="EMBL" id="CP128355">
    <property type="protein sequence ID" value="XAF70284.1"/>
    <property type="molecule type" value="Genomic_DNA"/>
</dbReference>
<evidence type="ECO:0000256" key="1">
    <source>
        <dbReference type="SAM" id="Phobius"/>
    </source>
</evidence>
<organism evidence="2 3">
    <name type="scientific">Staphylococcus hsinchuensis</name>
    <dbReference type="NCBI Taxonomy" id="3051183"/>
    <lineage>
        <taxon>Bacteria</taxon>
        <taxon>Bacillati</taxon>
        <taxon>Bacillota</taxon>
        <taxon>Bacilli</taxon>
        <taxon>Bacillales</taxon>
        <taxon>Staphylococcaceae</taxon>
        <taxon>Staphylococcus</taxon>
    </lineage>
</organism>
<dbReference type="Proteomes" id="UP001436297">
    <property type="component" value="Chromosome"/>
</dbReference>
<keyword evidence="1" id="KW-1133">Transmembrane helix</keyword>
<keyword evidence="1" id="KW-0472">Membrane</keyword>
<name>A0ABZ3EBU7_9STAP</name>
<sequence>MNKDIKYPQLRLLIDVIGSLAAVGFVIMMVFGSYFKNDTTGFELGINLTGELMPVSMTFLSIVIICAVASIVLQRIK</sequence>
<accession>A0ABZ3EBU7</accession>
<protein>
    <submittedName>
        <fullName evidence="2">Uncharacterized protein</fullName>
    </submittedName>
</protein>
<proteinExistence type="predicted"/>
<keyword evidence="1" id="KW-0812">Transmembrane</keyword>
<keyword evidence="3" id="KW-1185">Reference proteome</keyword>
<evidence type="ECO:0000313" key="2">
    <source>
        <dbReference type="EMBL" id="XAF70284.1"/>
    </source>
</evidence>
<reference evidence="2 3" key="1">
    <citation type="journal article" date="2024" name="Pathogens">
        <title>Staphylococcus hsinchuensis sp. nov., Isolated from Soymilk.</title>
        <authorList>
            <person name="Wang Y.T."/>
            <person name="Lin Y.C."/>
            <person name="Hsieh Y.H."/>
            <person name="Lin Y.T."/>
            <person name="Hamada M."/>
            <person name="Chen C.C."/>
            <person name="Liou J.S."/>
            <person name="Lee A.Y."/>
            <person name="Zhang W.L."/>
            <person name="Chen Y.T."/>
            <person name="Huang C.H."/>
        </authorList>
    </citation>
    <scope>NUCLEOTIDE SEQUENCE [LARGE SCALE GENOMIC DNA]</scope>
    <source>
        <strain evidence="2 3">H164</strain>
    </source>
</reference>
<feature type="transmembrane region" description="Helical" evidence="1">
    <location>
        <begin position="55"/>
        <end position="73"/>
    </location>
</feature>